<dbReference type="EMBL" id="VDEP01000349">
    <property type="protein sequence ID" value="KAA1097231.1"/>
    <property type="molecule type" value="Genomic_DNA"/>
</dbReference>
<evidence type="ECO:0000313" key="2">
    <source>
        <dbReference type="Proteomes" id="UP000325313"/>
    </source>
</evidence>
<reference evidence="1 2" key="1">
    <citation type="submission" date="2019-05" db="EMBL/GenBank/DDBJ databases">
        <title>Emergence of the Ug99 lineage of the wheat stem rust pathogen through somatic hybridization.</title>
        <authorList>
            <person name="Li F."/>
            <person name="Upadhyaya N.M."/>
            <person name="Sperschneider J."/>
            <person name="Matny O."/>
            <person name="Nguyen-Phuc H."/>
            <person name="Mago R."/>
            <person name="Raley C."/>
            <person name="Miller M.E."/>
            <person name="Silverstein K.A.T."/>
            <person name="Henningsen E."/>
            <person name="Hirsch C.D."/>
            <person name="Visser B."/>
            <person name="Pretorius Z.A."/>
            <person name="Steffenson B.J."/>
            <person name="Schwessinger B."/>
            <person name="Dodds P.N."/>
            <person name="Figueroa M."/>
        </authorList>
    </citation>
    <scope>NUCLEOTIDE SEQUENCE [LARGE SCALE GENOMIC DNA]</scope>
    <source>
        <strain evidence="1 2">Ug99</strain>
    </source>
</reference>
<accession>A0A5B0P734</accession>
<name>A0A5B0P734_PUCGR</name>
<dbReference type="AlphaFoldDB" id="A0A5B0P734"/>
<proteinExistence type="predicted"/>
<organism evidence="1 2">
    <name type="scientific">Puccinia graminis f. sp. tritici</name>
    <dbReference type="NCBI Taxonomy" id="56615"/>
    <lineage>
        <taxon>Eukaryota</taxon>
        <taxon>Fungi</taxon>
        <taxon>Dikarya</taxon>
        <taxon>Basidiomycota</taxon>
        <taxon>Pucciniomycotina</taxon>
        <taxon>Pucciniomycetes</taxon>
        <taxon>Pucciniales</taxon>
        <taxon>Pucciniaceae</taxon>
        <taxon>Puccinia</taxon>
    </lineage>
</organism>
<gene>
    <name evidence="1" type="ORF">PGTUg99_009501</name>
</gene>
<evidence type="ECO:0000313" key="1">
    <source>
        <dbReference type="EMBL" id="KAA1097231.1"/>
    </source>
</evidence>
<protein>
    <submittedName>
        <fullName evidence="1">Uncharacterized protein</fullName>
    </submittedName>
</protein>
<dbReference type="Proteomes" id="UP000325313">
    <property type="component" value="Unassembled WGS sequence"/>
</dbReference>
<comment type="caution">
    <text evidence="1">The sequence shown here is derived from an EMBL/GenBank/DDBJ whole genome shotgun (WGS) entry which is preliminary data.</text>
</comment>
<sequence>MTVKRPLICFPRILKGTSPARLVQATFRKYNINVKTTDGSRILLSSSCFKKMKKDAAPIVNPAFEYWDKQFC</sequence>